<evidence type="ECO:0000256" key="3">
    <source>
        <dbReference type="ARBA" id="ARBA00022692"/>
    </source>
</evidence>
<keyword evidence="4" id="KW-0735">Signal-anchor</keyword>
<evidence type="ECO:0000313" key="8">
    <source>
        <dbReference type="Proteomes" id="UP000799770"/>
    </source>
</evidence>
<evidence type="ECO:0000256" key="6">
    <source>
        <dbReference type="ARBA" id="ARBA00023136"/>
    </source>
</evidence>
<evidence type="ECO:0000256" key="4">
    <source>
        <dbReference type="ARBA" id="ARBA00022968"/>
    </source>
</evidence>
<evidence type="ECO:0000256" key="5">
    <source>
        <dbReference type="ARBA" id="ARBA00022989"/>
    </source>
</evidence>
<organism evidence="7 8">
    <name type="scientific">Lophiotrema nucula</name>
    <dbReference type="NCBI Taxonomy" id="690887"/>
    <lineage>
        <taxon>Eukaryota</taxon>
        <taxon>Fungi</taxon>
        <taxon>Dikarya</taxon>
        <taxon>Ascomycota</taxon>
        <taxon>Pezizomycotina</taxon>
        <taxon>Dothideomycetes</taxon>
        <taxon>Pleosporomycetidae</taxon>
        <taxon>Pleosporales</taxon>
        <taxon>Lophiotremataceae</taxon>
        <taxon>Lophiotrema</taxon>
    </lineage>
</organism>
<comment type="similarity">
    <text evidence="2">Belongs to the glycosyltransferase 31 family. Beta3-Gal-T subfamily.</text>
</comment>
<dbReference type="OrthoDB" id="414175at2759"/>
<dbReference type="InterPro" id="IPR026050">
    <property type="entry name" value="C1GALT1/C1GALT1_chp1"/>
</dbReference>
<keyword evidence="5" id="KW-1133">Transmembrane helix</keyword>
<dbReference type="Gene3D" id="3.90.550.50">
    <property type="match status" value="1"/>
</dbReference>
<keyword evidence="6" id="KW-0472">Membrane</keyword>
<protein>
    <recommendedName>
        <fullName evidence="9">Glycosyltransferase family 31 protein</fullName>
    </recommendedName>
</protein>
<evidence type="ECO:0000256" key="1">
    <source>
        <dbReference type="ARBA" id="ARBA00004606"/>
    </source>
</evidence>
<comment type="subcellular location">
    <subcellularLocation>
        <location evidence="1">Membrane</location>
        <topology evidence="1">Single-pass type II membrane protein</topology>
    </subcellularLocation>
</comment>
<evidence type="ECO:0000256" key="2">
    <source>
        <dbReference type="ARBA" id="ARBA00006462"/>
    </source>
</evidence>
<name>A0A6A5ZTU2_9PLEO</name>
<accession>A0A6A5ZTU2</accession>
<sequence>MLPTSRPSRILLAPRLLILVALVWAFVWVSGFPRTYDDEELPPGHPLLQNKPVATVVPHPVEAEQVVVAIKTTATDALSKIPPMLLLTHQSNHEQLLILGDMQMHIGTFQVHDVLDRTDADLLAHSPDLERYRKQVQYASHHRDIPSLTEKNLQKEKEVRESMDKYKYLRMLERAWDFLPERLWYVFVDTDTFLVRSNLLNWLGQHDSGEEHFFRNPPDLDSNAPFALGGSTFVLSVGAMRLLFTEREGVVSAWEERISKFSSGYDVLKSALSSELNLEGNHTWPGISGFNPHTVPYGPDVWCEPVIALEGVSAGLQSDIWRLQRDREEYQHRMDPLTFMDLWQRFIQPEGMTNARDDWDNLCSSPDNARWNILFEEAEQKLHGAEHMRHMDRDEEGRAKSGEKSWEACRKSCNGHEHCVQWSYSSTLEPNHNENGKTKCHLSRSFRLGGWLDPQEIKVNGENMQRKWASGWRRDRFEEFAKHQRCKGQQN</sequence>
<dbReference type="GO" id="GO:0016020">
    <property type="term" value="C:membrane"/>
    <property type="evidence" value="ECO:0007669"/>
    <property type="project" value="UniProtKB-SubCell"/>
</dbReference>
<keyword evidence="8" id="KW-1185">Reference proteome</keyword>
<dbReference type="PANTHER" id="PTHR23033">
    <property type="entry name" value="BETA1,3-GALACTOSYLTRANSFERASE"/>
    <property type="match status" value="1"/>
</dbReference>
<dbReference type="Proteomes" id="UP000799770">
    <property type="component" value="Unassembled WGS sequence"/>
</dbReference>
<proteinExistence type="inferred from homology"/>
<dbReference type="EMBL" id="ML977312">
    <property type="protein sequence ID" value="KAF2121651.1"/>
    <property type="molecule type" value="Genomic_DNA"/>
</dbReference>
<dbReference type="PANTHER" id="PTHR23033:SF40">
    <property type="entry name" value="APPLE DOMAIN-CONTAINING PROTEIN"/>
    <property type="match status" value="1"/>
</dbReference>
<evidence type="ECO:0000313" key="7">
    <source>
        <dbReference type="EMBL" id="KAF2121651.1"/>
    </source>
</evidence>
<evidence type="ECO:0008006" key="9">
    <source>
        <dbReference type="Google" id="ProtNLM"/>
    </source>
</evidence>
<gene>
    <name evidence="7" type="ORF">BDV96DRAFT_564673</name>
</gene>
<reference evidence="7" key="1">
    <citation type="journal article" date="2020" name="Stud. Mycol.">
        <title>101 Dothideomycetes genomes: a test case for predicting lifestyles and emergence of pathogens.</title>
        <authorList>
            <person name="Haridas S."/>
            <person name="Albert R."/>
            <person name="Binder M."/>
            <person name="Bloem J."/>
            <person name="Labutti K."/>
            <person name="Salamov A."/>
            <person name="Andreopoulos B."/>
            <person name="Baker S."/>
            <person name="Barry K."/>
            <person name="Bills G."/>
            <person name="Bluhm B."/>
            <person name="Cannon C."/>
            <person name="Castanera R."/>
            <person name="Culley D."/>
            <person name="Daum C."/>
            <person name="Ezra D."/>
            <person name="Gonzalez J."/>
            <person name="Henrissat B."/>
            <person name="Kuo A."/>
            <person name="Liang C."/>
            <person name="Lipzen A."/>
            <person name="Lutzoni F."/>
            <person name="Magnuson J."/>
            <person name="Mondo S."/>
            <person name="Nolan M."/>
            <person name="Ohm R."/>
            <person name="Pangilinan J."/>
            <person name="Park H.-J."/>
            <person name="Ramirez L."/>
            <person name="Alfaro M."/>
            <person name="Sun H."/>
            <person name="Tritt A."/>
            <person name="Yoshinaga Y."/>
            <person name="Zwiers L.-H."/>
            <person name="Turgeon B."/>
            <person name="Goodwin S."/>
            <person name="Spatafora J."/>
            <person name="Crous P."/>
            <person name="Grigoriev I."/>
        </authorList>
    </citation>
    <scope>NUCLEOTIDE SEQUENCE</scope>
    <source>
        <strain evidence="7">CBS 627.86</strain>
    </source>
</reference>
<dbReference type="AlphaFoldDB" id="A0A6A5ZTU2"/>
<keyword evidence="3" id="KW-0812">Transmembrane</keyword>